<dbReference type="EMBL" id="JARVKM010000060">
    <property type="protein sequence ID" value="KAK9772577.1"/>
    <property type="molecule type" value="Genomic_DNA"/>
</dbReference>
<organism evidence="1 2">
    <name type="scientific">Seiridium cardinale</name>
    <dbReference type="NCBI Taxonomy" id="138064"/>
    <lineage>
        <taxon>Eukaryota</taxon>
        <taxon>Fungi</taxon>
        <taxon>Dikarya</taxon>
        <taxon>Ascomycota</taxon>
        <taxon>Pezizomycotina</taxon>
        <taxon>Sordariomycetes</taxon>
        <taxon>Xylariomycetidae</taxon>
        <taxon>Amphisphaeriales</taxon>
        <taxon>Sporocadaceae</taxon>
        <taxon>Seiridium</taxon>
    </lineage>
</organism>
<reference evidence="1 2" key="1">
    <citation type="submission" date="2024-02" db="EMBL/GenBank/DDBJ databases">
        <title>First draft genome assembly of two strains of Seiridium cardinale.</title>
        <authorList>
            <person name="Emiliani G."/>
            <person name="Scali E."/>
        </authorList>
    </citation>
    <scope>NUCLEOTIDE SEQUENCE [LARGE SCALE GENOMIC DNA]</scope>
    <source>
        <strain evidence="1 2">BM-138-000479</strain>
    </source>
</reference>
<protein>
    <submittedName>
        <fullName evidence="1">Fucose-specific lectin</fullName>
    </submittedName>
</protein>
<dbReference type="Proteomes" id="UP001465668">
    <property type="component" value="Unassembled WGS sequence"/>
</dbReference>
<gene>
    <name evidence="1" type="ORF">SCAR479_10794</name>
</gene>
<keyword evidence="2" id="KW-1185">Reference proteome</keyword>
<comment type="caution">
    <text evidence="1">The sequence shown here is derived from an EMBL/GenBank/DDBJ whole genome shotgun (WGS) entry which is preliminary data.</text>
</comment>
<evidence type="ECO:0000313" key="2">
    <source>
        <dbReference type="Proteomes" id="UP001465668"/>
    </source>
</evidence>
<sequence>MFNLKTKQPIIVTNSSKSAAKPTSVAATVVPEDVEEGRKNKRIVIYFIGDDQYLYSANCVPGDSTSFSQSAEKPLTVGKGYTVRQFSQLSIYHTLIRLTSEPSSTA</sequence>
<proteinExistence type="predicted"/>
<name>A0ABR2XFQ5_9PEZI</name>
<accession>A0ABR2XFQ5</accession>
<evidence type="ECO:0000313" key="1">
    <source>
        <dbReference type="EMBL" id="KAK9772577.1"/>
    </source>
</evidence>